<dbReference type="Proteomes" id="UP000193685">
    <property type="component" value="Unassembled WGS sequence"/>
</dbReference>
<dbReference type="SUPFAM" id="SSF47954">
    <property type="entry name" value="Cyclin-like"/>
    <property type="match status" value="2"/>
</dbReference>
<dbReference type="GO" id="GO:0016538">
    <property type="term" value="F:cyclin-dependent protein serine/threonine kinase regulator activity"/>
    <property type="evidence" value="ECO:0007669"/>
    <property type="project" value="InterPro"/>
</dbReference>
<feature type="domain" description="Cyclin-like" evidence="2">
    <location>
        <begin position="47"/>
        <end position="146"/>
    </location>
</feature>
<comment type="similarity">
    <text evidence="1">Belongs to the cyclin family.</text>
</comment>
<evidence type="ECO:0000313" key="3">
    <source>
        <dbReference type="EMBL" id="ORY74130.1"/>
    </source>
</evidence>
<evidence type="ECO:0000256" key="1">
    <source>
        <dbReference type="RuleBase" id="RU000383"/>
    </source>
</evidence>
<dbReference type="RefSeq" id="XP_040721964.1">
    <property type="nucleotide sequence ID" value="XM_040868360.1"/>
</dbReference>
<dbReference type="Pfam" id="PF00134">
    <property type="entry name" value="Cyclin_N"/>
    <property type="match status" value="1"/>
</dbReference>
<dbReference type="OMA" id="GITWIDN"/>
<dbReference type="Gene3D" id="1.10.472.10">
    <property type="entry name" value="Cyclin-like"/>
    <property type="match status" value="2"/>
</dbReference>
<organism evidence="3 4">
    <name type="scientific">Protomyces lactucae-debilis</name>
    <dbReference type="NCBI Taxonomy" id="2754530"/>
    <lineage>
        <taxon>Eukaryota</taxon>
        <taxon>Fungi</taxon>
        <taxon>Dikarya</taxon>
        <taxon>Ascomycota</taxon>
        <taxon>Taphrinomycotina</taxon>
        <taxon>Taphrinomycetes</taxon>
        <taxon>Taphrinales</taxon>
        <taxon>Protomycetaceae</taxon>
        <taxon>Protomyces</taxon>
    </lineage>
</organism>
<dbReference type="GeneID" id="63784959"/>
<feature type="domain" description="Cyclin-like" evidence="2">
    <location>
        <begin position="159"/>
        <end position="243"/>
    </location>
</feature>
<keyword evidence="4" id="KW-1185">Reference proteome</keyword>
<accession>A0A1Y2ERA6</accession>
<comment type="caution">
    <text evidence="3">The sequence shown here is derived from an EMBL/GenBank/DDBJ whole genome shotgun (WGS) entry which is preliminary data.</text>
</comment>
<dbReference type="InterPro" id="IPR043198">
    <property type="entry name" value="Cyclin/Ssn8"/>
</dbReference>
<name>A0A1Y2ERA6_PROLT</name>
<dbReference type="CDD" id="cd20546">
    <property type="entry name" value="CYCLIN_SpCG1C_ScCTK2-like_rpt2"/>
    <property type="match status" value="1"/>
</dbReference>
<reference evidence="3 4" key="1">
    <citation type="submission" date="2016-07" db="EMBL/GenBank/DDBJ databases">
        <title>Pervasive Adenine N6-methylation of Active Genes in Fungi.</title>
        <authorList>
            <consortium name="DOE Joint Genome Institute"/>
            <person name="Mondo S.J."/>
            <person name="Dannebaum R.O."/>
            <person name="Kuo R.C."/>
            <person name="Labutti K."/>
            <person name="Haridas S."/>
            <person name="Kuo A."/>
            <person name="Salamov A."/>
            <person name="Ahrendt S.R."/>
            <person name="Lipzen A."/>
            <person name="Sullivan W."/>
            <person name="Andreopoulos W.B."/>
            <person name="Clum A."/>
            <person name="Lindquist E."/>
            <person name="Daum C."/>
            <person name="Ramamoorthy G.K."/>
            <person name="Gryganskyi A."/>
            <person name="Culley D."/>
            <person name="Magnuson J.K."/>
            <person name="James T.Y."/>
            <person name="O'Malley M.A."/>
            <person name="Stajich J.E."/>
            <person name="Spatafora J.W."/>
            <person name="Visel A."/>
            <person name="Grigoriev I.V."/>
        </authorList>
    </citation>
    <scope>NUCLEOTIDE SEQUENCE [LARGE SCALE GENOMIC DNA]</scope>
    <source>
        <strain evidence="3 4">12-1054</strain>
    </source>
</reference>
<proteinExistence type="inferred from homology"/>
<dbReference type="SMART" id="SM00385">
    <property type="entry name" value="CYCLIN"/>
    <property type="match status" value="2"/>
</dbReference>
<dbReference type="EMBL" id="MCFI01000031">
    <property type="protein sequence ID" value="ORY74130.1"/>
    <property type="molecule type" value="Genomic_DNA"/>
</dbReference>
<dbReference type="PANTHER" id="PTHR10026">
    <property type="entry name" value="CYCLIN"/>
    <property type="match status" value="1"/>
</dbReference>
<dbReference type="AlphaFoldDB" id="A0A1Y2ERA6"/>
<dbReference type="GO" id="GO:0006357">
    <property type="term" value="P:regulation of transcription by RNA polymerase II"/>
    <property type="evidence" value="ECO:0007669"/>
    <property type="project" value="InterPro"/>
</dbReference>
<dbReference type="OrthoDB" id="4951845at2759"/>
<gene>
    <name evidence="3" type="ORF">BCR37DRAFT_372705</name>
</gene>
<dbReference type="InterPro" id="IPR036915">
    <property type="entry name" value="Cyclin-like_sf"/>
</dbReference>
<sequence length="318" mass="36327">MTTTFPVAVHLSHPYLTQYQIETLSTRIRLLQTTESKELQLRLSACCWMQAVGRTLQFPVRSIGTAMMLYTRFHLFHAISDFNSNDVASACLFVASKMEDTSKKAKDILTAVYAYRHPQGPDLNPDSATLEEQRKRLLGLERMILEVHCFDFRARHPQAPLIKFARHHKVTKETTWLAWQLCADSYKTYAPHKVPPHGIAQACLSLACRLRQEPCSFPLQHISQVQLEETQEDLLDLYLNNRQYTTLDMEMDEQALMEIKSALAVTHNGRAVTKAIHSAYDILQAPSNMTFVGDKGTCRFVLHKERLDAEMIDAMDEA</sequence>
<dbReference type="InterPro" id="IPR006671">
    <property type="entry name" value="Cyclin_N"/>
</dbReference>
<dbReference type="STRING" id="56484.A0A1Y2ERA6"/>
<keyword evidence="1" id="KW-0195">Cyclin</keyword>
<evidence type="ECO:0000259" key="2">
    <source>
        <dbReference type="SMART" id="SM00385"/>
    </source>
</evidence>
<evidence type="ECO:0000313" key="4">
    <source>
        <dbReference type="Proteomes" id="UP000193685"/>
    </source>
</evidence>
<dbReference type="InterPro" id="IPR013763">
    <property type="entry name" value="Cyclin-like_dom"/>
</dbReference>
<protein>
    <submittedName>
        <fullName evidence="3">Cyclin-like protein</fullName>
    </submittedName>
</protein>